<dbReference type="EMBL" id="UZAH01030829">
    <property type="protein sequence ID" value="VDP12432.1"/>
    <property type="molecule type" value="Genomic_DNA"/>
</dbReference>
<dbReference type="GO" id="GO:0000428">
    <property type="term" value="C:DNA-directed RNA polymerase complex"/>
    <property type="evidence" value="ECO:0007669"/>
    <property type="project" value="UniProtKB-KW"/>
</dbReference>
<name>A0A183G9N0_HELPZ</name>
<dbReference type="AlphaFoldDB" id="A0A183G9N0"/>
<dbReference type="Proteomes" id="UP000050761">
    <property type="component" value="Unassembled WGS sequence"/>
</dbReference>
<accession>A0A3P8AEU5</accession>
<sequence length="244" mass="27496">MDCDIASYHVDSFNYLAEEGVHLAALAVPKEKFRLPSGEAVELSYTGASIAMPTQEAGSQKYSAIDQLRILPSECRQRGLTYAGNLRVGIEIKVNGQRIDVLETVIGRVPIMLRSTLCHLSKMGRKELVKAGEEGTEKGGYFICKGSEKVIRLLVSNRRNFPIALNRKTFREKGLLFTEYGVMMRSVKDNHTAVMMTIHYLESGTIQIALQYRREIFYLPFIYILKALVNKNDALIAAELKRFV</sequence>
<dbReference type="SUPFAM" id="SSF64484">
    <property type="entry name" value="beta and beta-prime subunits of DNA dependent RNA-polymerase"/>
    <property type="match status" value="1"/>
</dbReference>
<dbReference type="GO" id="GO:0003899">
    <property type="term" value="F:DNA-directed RNA polymerase activity"/>
    <property type="evidence" value="ECO:0007669"/>
    <property type="project" value="UniProtKB-EC"/>
</dbReference>
<keyword evidence="5" id="KW-0548">Nucleotidyltransferase</keyword>
<dbReference type="InterPro" id="IPR015712">
    <property type="entry name" value="DNA-dir_RNA_pol_su2"/>
</dbReference>
<keyword evidence="6" id="KW-0804">Transcription</keyword>
<proteinExistence type="inferred from homology"/>
<dbReference type="EC" id="2.7.7.6" evidence="2"/>
<evidence type="ECO:0000256" key="3">
    <source>
        <dbReference type="ARBA" id="ARBA00022478"/>
    </source>
</evidence>
<dbReference type="Pfam" id="PF04563">
    <property type="entry name" value="RNA_pol_Rpb2_1"/>
    <property type="match status" value="1"/>
</dbReference>
<organism evidence="9 10">
    <name type="scientific">Heligmosomoides polygyrus</name>
    <name type="common">Parasitic roundworm</name>
    <dbReference type="NCBI Taxonomy" id="6339"/>
    <lineage>
        <taxon>Eukaryota</taxon>
        <taxon>Metazoa</taxon>
        <taxon>Ecdysozoa</taxon>
        <taxon>Nematoda</taxon>
        <taxon>Chromadorea</taxon>
        <taxon>Rhabditida</taxon>
        <taxon>Rhabditina</taxon>
        <taxon>Rhabditomorpha</taxon>
        <taxon>Strongyloidea</taxon>
        <taxon>Heligmosomidae</taxon>
        <taxon>Heligmosomoides</taxon>
    </lineage>
</organism>
<dbReference type="PANTHER" id="PTHR20856">
    <property type="entry name" value="DNA-DIRECTED RNA POLYMERASE I SUBUNIT 2"/>
    <property type="match status" value="1"/>
</dbReference>
<dbReference type="Gene3D" id="3.90.1110.10">
    <property type="entry name" value="RNA polymerase Rpb2, domain 2"/>
    <property type="match status" value="1"/>
</dbReference>
<dbReference type="GO" id="GO:0006351">
    <property type="term" value="P:DNA-templated transcription"/>
    <property type="evidence" value="ECO:0007669"/>
    <property type="project" value="InterPro"/>
</dbReference>
<keyword evidence="9" id="KW-1185">Reference proteome</keyword>
<dbReference type="OrthoDB" id="10248617at2759"/>
<evidence type="ECO:0000313" key="9">
    <source>
        <dbReference type="Proteomes" id="UP000050761"/>
    </source>
</evidence>
<dbReference type="GO" id="GO:0032549">
    <property type="term" value="F:ribonucleoside binding"/>
    <property type="evidence" value="ECO:0007669"/>
    <property type="project" value="InterPro"/>
</dbReference>
<evidence type="ECO:0000256" key="4">
    <source>
        <dbReference type="ARBA" id="ARBA00022679"/>
    </source>
</evidence>
<reference evidence="8 9" key="1">
    <citation type="submission" date="2018-11" db="EMBL/GenBank/DDBJ databases">
        <authorList>
            <consortium name="Pathogen Informatics"/>
        </authorList>
    </citation>
    <scope>NUCLEOTIDE SEQUENCE [LARGE SCALE GENOMIC DNA]</scope>
</reference>
<evidence type="ECO:0000256" key="6">
    <source>
        <dbReference type="ARBA" id="ARBA00023163"/>
    </source>
</evidence>
<protein>
    <recommendedName>
        <fullName evidence="2">DNA-directed RNA polymerase</fullName>
        <ecNumber evidence="2">2.7.7.6</ecNumber>
    </recommendedName>
</protein>
<gene>
    <name evidence="8" type="ORF">HPBE_LOCUS18655</name>
</gene>
<evidence type="ECO:0000313" key="8">
    <source>
        <dbReference type="EMBL" id="VDP12432.1"/>
    </source>
</evidence>
<evidence type="ECO:0000313" key="10">
    <source>
        <dbReference type="WBParaSite" id="HPBE_0001865601-mRNA-1"/>
    </source>
</evidence>
<dbReference type="WBParaSite" id="HPBE_0001865601-mRNA-1">
    <property type="protein sequence ID" value="HPBE_0001865601-mRNA-1"/>
    <property type="gene ID" value="HPBE_0001865601"/>
</dbReference>
<evidence type="ECO:0000256" key="1">
    <source>
        <dbReference type="ARBA" id="ARBA00006835"/>
    </source>
</evidence>
<accession>A0A183G9N0</accession>
<dbReference type="InterPro" id="IPR037034">
    <property type="entry name" value="RNA_pol_Rpb2_2_sf"/>
</dbReference>
<keyword evidence="3" id="KW-0240">DNA-directed RNA polymerase</keyword>
<keyword evidence="4" id="KW-0808">Transferase</keyword>
<evidence type="ECO:0000259" key="7">
    <source>
        <dbReference type="Pfam" id="PF04563"/>
    </source>
</evidence>
<reference evidence="10" key="2">
    <citation type="submission" date="2019-09" db="UniProtKB">
        <authorList>
            <consortium name="WormBaseParasite"/>
        </authorList>
    </citation>
    <scope>IDENTIFICATION</scope>
</reference>
<evidence type="ECO:0000256" key="5">
    <source>
        <dbReference type="ARBA" id="ARBA00022695"/>
    </source>
</evidence>
<dbReference type="InterPro" id="IPR007644">
    <property type="entry name" value="RNA_pol_bsu_protrusion"/>
</dbReference>
<comment type="similarity">
    <text evidence="1">Belongs to the RNA polymerase beta chain family.</text>
</comment>
<evidence type="ECO:0000256" key="2">
    <source>
        <dbReference type="ARBA" id="ARBA00012418"/>
    </source>
</evidence>
<feature type="domain" description="RNA polymerase beta subunit protrusion" evidence="7">
    <location>
        <begin position="6"/>
        <end position="156"/>
    </location>
</feature>
<dbReference type="GO" id="GO:0003677">
    <property type="term" value="F:DNA binding"/>
    <property type="evidence" value="ECO:0007669"/>
    <property type="project" value="InterPro"/>
</dbReference>